<evidence type="ECO:0000256" key="1">
    <source>
        <dbReference type="SAM" id="Coils"/>
    </source>
</evidence>
<dbReference type="Gene3D" id="2.30.110.10">
    <property type="entry name" value="Electron Transport, Fmn-binding Protein, Chain A"/>
    <property type="match status" value="1"/>
</dbReference>
<reference evidence="2" key="1">
    <citation type="journal article" date="2014" name="Int. J. Syst. Evol. Microbiol.">
        <title>Complete genome sequence of Corynebacterium casei LMG S-19264T (=DSM 44701T), isolated from a smear-ripened cheese.</title>
        <authorList>
            <consortium name="US DOE Joint Genome Institute (JGI-PGF)"/>
            <person name="Walter F."/>
            <person name="Albersmeier A."/>
            <person name="Kalinowski J."/>
            <person name="Ruckert C."/>
        </authorList>
    </citation>
    <scope>NUCLEOTIDE SEQUENCE</scope>
    <source>
        <strain evidence="2">CGMCC 1.12360</strain>
    </source>
</reference>
<dbReference type="InterPro" id="IPR012349">
    <property type="entry name" value="Split_barrel_FMN-bd"/>
</dbReference>
<dbReference type="InterPro" id="IPR007396">
    <property type="entry name" value="TR_PAI2-type"/>
</dbReference>
<comment type="caution">
    <text evidence="2">The sequence shown here is derived from an EMBL/GenBank/DDBJ whole genome shotgun (WGS) entry which is preliminary data.</text>
</comment>
<gene>
    <name evidence="2" type="primary">paiB</name>
    <name evidence="2" type="ORF">GCM10010978_22950</name>
</gene>
<keyword evidence="3" id="KW-1185">Reference proteome</keyword>
<dbReference type="SUPFAM" id="SSF50475">
    <property type="entry name" value="FMN-binding split barrel"/>
    <property type="match status" value="1"/>
</dbReference>
<keyword evidence="2" id="KW-0645">Protease</keyword>
<dbReference type="GO" id="GO:0008233">
    <property type="term" value="F:peptidase activity"/>
    <property type="evidence" value="ECO:0007669"/>
    <property type="project" value="UniProtKB-KW"/>
</dbReference>
<dbReference type="EMBL" id="BMEV01000045">
    <property type="protein sequence ID" value="GFZ81453.1"/>
    <property type="molecule type" value="Genomic_DNA"/>
</dbReference>
<dbReference type="PANTHER" id="PTHR35802:SF1">
    <property type="entry name" value="PROTEASE SYNTHASE AND SPORULATION PROTEIN PAI 2"/>
    <property type="match status" value="1"/>
</dbReference>
<name>A0A8J2XFZ8_9BACI</name>
<feature type="coiled-coil region" evidence="1">
    <location>
        <begin position="172"/>
        <end position="199"/>
    </location>
</feature>
<dbReference type="Pfam" id="PF04299">
    <property type="entry name" value="FMN_bind_2"/>
    <property type="match status" value="1"/>
</dbReference>
<dbReference type="PIRSF" id="PIRSF010372">
    <property type="entry name" value="PaiB"/>
    <property type="match status" value="1"/>
</dbReference>
<dbReference type="RefSeq" id="WP_188392548.1">
    <property type="nucleotide sequence ID" value="NZ_BMEV01000045.1"/>
</dbReference>
<organism evidence="2 3">
    <name type="scientific">Compostibacillus humi</name>
    <dbReference type="NCBI Taxonomy" id="1245525"/>
    <lineage>
        <taxon>Bacteria</taxon>
        <taxon>Bacillati</taxon>
        <taxon>Bacillota</taxon>
        <taxon>Bacilli</taxon>
        <taxon>Bacillales</taxon>
        <taxon>Bacillaceae</taxon>
        <taxon>Compostibacillus</taxon>
    </lineage>
</organism>
<keyword evidence="2" id="KW-0378">Hydrolase</keyword>
<protein>
    <submittedName>
        <fullName evidence="2">Protease synthase and sporulation protein PAI 2</fullName>
    </submittedName>
</protein>
<sequence length="204" mass="23668">MYIPKHFKLEDEAIINEIIDNYSFATLVSQHNGEPYATHLPLVWKPDESALYGHFAKKNGQWHDIENERVLAIFQGPHCYISSTWYETKRTVSTWNYVSVHLYGTLEILTEDKKIYESLEELIIKYEGAGSSNELSSLDPNFVEGMVKGIVPFKIKVEEIQAKAKLSQNHPLERQKRVIKKLEKSKDENERLIAAMMKRNLNND</sequence>
<dbReference type="PANTHER" id="PTHR35802">
    <property type="entry name" value="PROTEASE SYNTHASE AND SPORULATION PROTEIN PAI 2"/>
    <property type="match status" value="1"/>
</dbReference>
<dbReference type="GO" id="GO:0006508">
    <property type="term" value="P:proteolysis"/>
    <property type="evidence" value="ECO:0007669"/>
    <property type="project" value="UniProtKB-KW"/>
</dbReference>
<dbReference type="AlphaFoldDB" id="A0A8J2XFZ8"/>
<proteinExistence type="predicted"/>
<evidence type="ECO:0000313" key="3">
    <source>
        <dbReference type="Proteomes" id="UP000602050"/>
    </source>
</evidence>
<reference evidence="2" key="2">
    <citation type="submission" date="2020-09" db="EMBL/GenBank/DDBJ databases">
        <authorList>
            <person name="Sun Q."/>
            <person name="Zhou Y."/>
        </authorList>
    </citation>
    <scope>NUCLEOTIDE SEQUENCE</scope>
    <source>
        <strain evidence="2">CGMCC 1.12360</strain>
    </source>
</reference>
<dbReference type="Proteomes" id="UP000602050">
    <property type="component" value="Unassembled WGS sequence"/>
</dbReference>
<keyword evidence="1" id="KW-0175">Coiled coil</keyword>
<accession>A0A8J2XFZ8</accession>
<evidence type="ECO:0000313" key="2">
    <source>
        <dbReference type="EMBL" id="GFZ81453.1"/>
    </source>
</evidence>